<reference evidence="3 4" key="2">
    <citation type="submission" date="2020-04" db="EMBL/GenBank/DDBJ databases">
        <authorList>
            <person name="Fomenkov A."/>
            <person name="Anton B.P."/>
            <person name="Roberts R.J."/>
        </authorList>
    </citation>
    <scope>NUCLEOTIDE SEQUENCE [LARGE SCALE GENOMIC DNA]</scope>
    <source>
        <strain evidence="3 4">S2</strain>
    </source>
</reference>
<keyword evidence="1" id="KW-0732">Signal</keyword>
<gene>
    <name evidence="3" type="ORF">HFZ78_30965</name>
</gene>
<dbReference type="EMBL" id="CP051128">
    <property type="protein sequence ID" value="QIZ10600.1"/>
    <property type="molecule type" value="Genomic_DNA"/>
</dbReference>
<reference evidence="3 4" key="1">
    <citation type="submission" date="2020-04" db="EMBL/GenBank/DDBJ databases">
        <title>Genome-Wide Identification of 5-Methylcytosine Sites in Bacterial Genomes By High-Throughput Sequencing of MspJI Restriction Fragments.</title>
        <authorList>
            <person name="Wu V."/>
        </authorList>
    </citation>
    <scope>NUCLEOTIDE SEQUENCE [LARGE SCALE GENOMIC DNA]</scope>
    <source>
        <strain evidence="3 4">S2</strain>
    </source>
</reference>
<organism evidence="3 4">
    <name type="scientific">Priestia megaterium</name>
    <name type="common">Bacillus megaterium</name>
    <dbReference type="NCBI Taxonomy" id="1404"/>
    <lineage>
        <taxon>Bacteria</taxon>
        <taxon>Bacillati</taxon>
        <taxon>Bacillota</taxon>
        <taxon>Bacilli</taxon>
        <taxon>Bacillales</taxon>
        <taxon>Bacillaceae</taxon>
        <taxon>Priestia</taxon>
    </lineage>
</organism>
<evidence type="ECO:0000313" key="3">
    <source>
        <dbReference type="EMBL" id="QIZ10600.1"/>
    </source>
</evidence>
<sequence length="675" mass="75150">MNTQINIKQFYMLLFLLIMVISIILPSRVIAEDTVPSESLDPVESPVPVETQTPAVSPVPTEDPVQAEAPTTVESPISTKGTVSAVNPVPEPDTTPPIIIIKSTTLTSNGVQVNGTVSDNQSLDKPIIIKLIYPDREVEITPISGNWTFTTDILSIKQNKVKIQATDEMNNTVTIPVQRPYIKSITMNVFKYREKVYGADGGSREEDITADIDILKEDDITRVSLNQVIVIELSEELSHTIVNPFVVYDKNNEPFESNVRPRSDNNKIEIALNNLKPGETYYLKFNSSLVSNGQPNDTTLLADDGRIFFPLIKKFSTVTNQVKNHPINGYTLEEMKDLREQPHGFYNNNTNSCSVCHNTHLAANKSMEGKDVKEGYCLACHDGTITSPLKPGNSISNKHDTQLGLDHKTKAGSCTSCHNPHLSWSQDNPNLLKDHFVYEHQADDKWEETTVGKIDSNIQLCESCHGRYTYSYKKKAEETGGYKVLHYRKQTNVIGEITKTEKVKGDPTSLIAEVEDYNLCFSCHNNENKVKNAKDILTYYTNEESRHIITAIDGSKLNGQIPCAECHETHGAKNLLLIKDKLGHENQSDFSLSNEEDWTDRKKREFCITCHNGKTSIYGITGKAIYDENGDSLITTNESAKSGHAKNSIEACSNCHSSNNSFIEAVHGPITINSP</sequence>
<proteinExistence type="predicted"/>
<name>A0A6H1PAF4_PRIMG</name>
<feature type="region of interest" description="Disordered" evidence="2">
    <location>
        <begin position="38"/>
        <end position="91"/>
    </location>
</feature>
<accession>A0A6H1PAF4</accession>
<evidence type="ECO:0000256" key="1">
    <source>
        <dbReference type="ARBA" id="ARBA00022729"/>
    </source>
</evidence>
<feature type="compositionally biased region" description="Polar residues" evidence="2">
    <location>
        <begin position="72"/>
        <end position="85"/>
    </location>
</feature>
<evidence type="ECO:0000313" key="4">
    <source>
        <dbReference type="Proteomes" id="UP000501868"/>
    </source>
</evidence>
<dbReference type="InterPro" id="IPR036280">
    <property type="entry name" value="Multihaem_cyt_sf"/>
</dbReference>
<dbReference type="AlphaFoldDB" id="A0A6H1PAF4"/>
<dbReference type="Proteomes" id="UP000501868">
    <property type="component" value="Chromosome"/>
</dbReference>
<protein>
    <submittedName>
        <fullName evidence="3">Uncharacterized protein</fullName>
    </submittedName>
</protein>
<dbReference type="PANTHER" id="PTHR35038">
    <property type="entry name" value="DISSIMILATORY SULFITE REDUCTASE SIRA"/>
    <property type="match status" value="1"/>
</dbReference>
<dbReference type="InterPro" id="IPR051829">
    <property type="entry name" value="Multiheme_Cytochr_ET"/>
</dbReference>
<dbReference type="Gene3D" id="1.10.1130.10">
    <property type="entry name" value="Flavocytochrome C3, Chain A"/>
    <property type="match status" value="2"/>
</dbReference>
<evidence type="ECO:0000256" key="2">
    <source>
        <dbReference type="SAM" id="MobiDB-lite"/>
    </source>
</evidence>
<dbReference type="SUPFAM" id="SSF48695">
    <property type="entry name" value="Multiheme cytochromes"/>
    <property type="match status" value="1"/>
</dbReference>